<keyword evidence="3" id="KW-0805">Transcription regulation</keyword>
<evidence type="ECO:0000259" key="7">
    <source>
        <dbReference type="PROSITE" id="PS50048"/>
    </source>
</evidence>
<keyword evidence="5" id="KW-0539">Nucleus</keyword>
<dbReference type="GO" id="GO:0005634">
    <property type="term" value="C:nucleus"/>
    <property type="evidence" value="ECO:0007669"/>
    <property type="project" value="UniProtKB-SubCell"/>
</dbReference>
<organism evidence="8 9">
    <name type="scientific">Karstenula rhodostoma CBS 690.94</name>
    <dbReference type="NCBI Taxonomy" id="1392251"/>
    <lineage>
        <taxon>Eukaryota</taxon>
        <taxon>Fungi</taxon>
        <taxon>Dikarya</taxon>
        <taxon>Ascomycota</taxon>
        <taxon>Pezizomycotina</taxon>
        <taxon>Dothideomycetes</taxon>
        <taxon>Pleosporomycetidae</taxon>
        <taxon>Pleosporales</taxon>
        <taxon>Massarineae</taxon>
        <taxon>Didymosphaeriaceae</taxon>
        <taxon>Karstenula</taxon>
    </lineage>
</organism>
<dbReference type="AlphaFoldDB" id="A0A9P4PMD9"/>
<dbReference type="Gene3D" id="4.10.240.10">
    <property type="entry name" value="Zn(2)-C6 fungal-type DNA-binding domain"/>
    <property type="match status" value="1"/>
</dbReference>
<evidence type="ECO:0000313" key="8">
    <source>
        <dbReference type="EMBL" id="KAF2447790.1"/>
    </source>
</evidence>
<dbReference type="Proteomes" id="UP000799764">
    <property type="component" value="Unassembled WGS sequence"/>
</dbReference>
<dbReference type="InterPro" id="IPR050815">
    <property type="entry name" value="TF_fung"/>
</dbReference>
<keyword evidence="9" id="KW-1185">Reference proteome</keyword>
<evidence type="ECO:0000256" key="4">
    <source>
        <dbReference type="ARBA" id="ARBA00023163"/>
    </source>
</evidence>
<dbReference type="PROSITE" id="PS50048">
    <property type="entry name" value="ZN2_CY6_FUNGAL_2"/>
    <property type="match status" value="1"/>
</dbReference>
<comment type="caution">
    <text evidence="8">The sequence shown here is derived from an EMBL/GenBank/DDBJ whole genome shotgun (WGS) entry which is preliminary data.</text>
</comment>
<reference evidence="8" key="1">
    <citation type="journal article" date="2020" name="Stud. Mycol.">
        <title>101 Dothideomycetes genomes: a test case for predicting lifestyles and emergence of pathogens.</title>
        <authorList>
            <person name="Haridas S."/>
            <person name="Albert R."/>
            <person name="Binder M."/>
            <person name="Bloem J."/>
            <person name="Labutti K."/>
            <person name="Salamov A."/>
            <person name="Andreopoulos B."/>
            <person name="Baker S."/>
            <person name="Barry K."/>
            <person name="Bills G."/>
            <person name="Bluhm B."/>
            <person name="Cannon C."/>
            <person name="Castanera R."/>
            <person name="Culley D."/>
            <person name="Daum C."/>
            <person name="Ezra D."/>
            <person name="Gonzalez J."/>
            <person name="Henrissat B."/>
            <person name="Kuo A."/>
            <person name="Liang C."/>
            <person name="Lipzen A."/>
            <person name="Lutzoni F."/>
            <person name="Magnuson J."/>
            <person name="Mondo S."/>
            <person name="Nolan M."/>
            <person name="Ohm R."/>
            <person name="Pangilinan J."/>
            <person name="Park H.-J."/>
            <person name="Ramirez L."/>
            <person name="Alfaro M."/>
            <person name="Sun H."/>
            <person name="Tritt A."/>
            <person name="Yoshinaga Y."/>
            <person name="Zwiers L.-H."/>
            <person name="Turgeon B."/>
            <person name="Goodwin S."/>
            <person name="Spatafora J."/>
            <person name="Crous P."/>
            <person name="Grigoriev I."/>
        </authorList>
    </citation>
    <scope>NUCLEOTIDE SEQUENCE</scope>
    <source>
        <strain evidence="8">CBS 690.94</strain>
    </source>
</reference>
<dbReference type="PROSITE" id="PS00463">
    <property type="entry name" value="ZN2_CY6_FUNGAL_1"/>
    <property type="match status" value="1"/>
</dbReference>
<evidence type="ECO:0000256" key="2">
    <source>
        <dbReference type="ARBA" id="ARBA00022723"/>
    </source>
</evidence>
<dbReference type="PANTHER" id="PTHR47338">
    <property type="entry name" value="ZN(II)2CYS6 TRANSCRIPTION FACTOR (EUROFUNG)-RELATED"/>
    <property type="match status" value="1"/>
</dbReference>
<dbReference type="InterPro" id="IPR001138">
    <property type="entry name" value="Zn2Cys6_DnaBD"/>
</dbReference>
<evidence type="ECO:0000256" key="1">
    <source>
        <dbReference type="ARBA" id="ARBA00004123"/>
    </source>
</evidence>
<keyword evidence="4" id="KW-0804">Transcription</keyword>
<feature type="domain" description="Zn(2)-C6 fungal-type" evidence="7">
    <location>
        <begin position="12"/>
        <end position="42"/>
    </location>
</feature>
<feature type="region of interest" description="Disordered" evidence="6">
    <location>
        <begin position="59"/>
        <end position="91"/>
    </location>
</feature>
<dbReference type="Pfam" id="PF00172">
    <property type="entry name" value="Zn_clus"/>
    <property type="match status" value="1"/>
</dbReference>
<dbReference type="GO" id="GO:0008270">
    <property type="term" value="F:zinc ion binding"/>
    <property type="evidence" value="ECO:0007669"/>
    <property type="project" value="InterPro"/>
</dbReference>
<accession>A0A9P4PMD9</accession>
<evidence type="ECO:0000313" key="9">
    <source>
        <dbReference type="Proteomes" id="UP000799764"/>
    </source>
</evidence>
<comment type="subcellular location">
    <subcellularLocation>
        <location evidence="1">Nucleus</location>
    </subcellularLocation>
</comment>
<dbReference type="PANTHER" id="PTHR47338:SF5">
    <property type="entry name" value="ZN(II)2CYS6 TRANSCRIPTION FACTOR (EUROFUNG)"/>
    <property type="match status" value="1"/>
</dbReference>
<proteinExistence type="predicted"/>
<evidence type="ECO:0000256" key="5">
    <source>
        <dbReference type="ARBA" id="ARBA00023242"/>
    </source>
</evidence>
<evidence type="ECO:0000256" key="3">
    <source>
        <dbReference type="ARBA" id="ARBA00023015"/>
    </source>
</evidence>
<dbReference type="SMART" id="SM00066">
    <property type="entry name" value="GAL4"/>
    <property type="match status" value="1"/>
</dbReference>
<evidence type="ECO:0000256" key="6">
    <source>
        <dbReference type="SAM" id="MobiDB-lite"/>
    </source>
</evidence>
<keyword evidence="2" id="KW-0479">Metal-binding</keyword>
<dbReference type="OrthoDB" id="5069333at2759"/>
<dbReference type="GO" id="GO:0000981">
    <property type="term" value="F:DNA-binding transcription factor activity, RNA polymerase II-specific"/>
    <property type="evidence" value="ECO:0007669"/>
    <property type="project" value="InterPro"/>
</dbReference>
<gene>
    <name evidence="8" type="ORF">P171DRAFT_441697</name>
</gene>
<dbReference type="InterPro" id="IPR036864">
    <property type="entry name" value="Zn2-C6_fun-type_DNA-bd_sf"/>
</dbReference>
<name>A0A9P4PMD9_9PLEO</name>
<dbReference type="EMBL" id="MU001496">
    <property type="protein sequence ID" value="KAF2447790.1"/>
    <property type="molecule type" value="Genomic_DNA"/>
</dbReference>
<dbReference type="CDD" id="cd00067">
    <property type="entry name" value="GAL4"/>
    <property type="match status" value="1"/>
</dbReference>
<protein>
    <recommendedName>
        <fullName evidence="7">Zn(2)-C6 fungal-type domain-containing protein</fullName>
    </recommendedName>
</protein>
<dbReference type="SUPFAM" id="SSF57701">
    <property type="entry name" value="Zn2/Cys6 DNA-binding domain"/>
    <property type="match status" value="1"/>
</dbReference>
<sequence length="258" mass="28578">MVSPMPEMKHVACARCRDRKVKCDGGKPGCKRCQRNGTPCRYVRGKKQQTRSEWVQHLRTFSSQPGRTDVTRSRSRPSSQPALPRTPLLQPHYLDDNMSYARSPSPYLFEHTAIVDERRQSILPGGSPFISQTGTESCRSSAPLLPMSAGYGFMDPHSYLFQPSASFYDTNFTSDTLTTANRQAQFALYPTTTGPYTPVSHTSETTSSYDGLSEMSFPYGAASYGVPVCSEAMSWTSIPMYQGQTGSHSSPHHSSPYS</sequence>